<dbReference type="InterPro" id="IPR019818">
    <property type="entry name" value="IsoCit/isopropylmalate_DH_CS"/>
</dbReference>
<dbReference type="GeneID" id="70909402"/>
<dbReference type="InterPro" id="IPR024084">
    <property type="entry name" value="IsoPropMal-DH-like_dom"/>
</dbReference>
<reference evidence="5 7" key="3">
    <citation type="submission" date="2016-09" db="EMBL/GenBank/DDBJ databases">
        <authorList>
            <person name="Doonan J."/>
            <person name="Pachebat J.A."/>
            <person name="Golyshin P.N."/>
            <person name="Denman S."/>
            <person name="Mcdonald J.E."/>
        </authorList>
    </citation>
    <scope>NUCLEOTIDE SEQUENCE [LARGE SCALE GENOMIC DNA]</scope>
    <source>
        <strain evidence="5 7">FRB141</strain>
    </source>
</reference>
<reference evidence="6" key="2">
    <citation type="submission" date="2015-01" db="EMBL/GenBank/DDBJ databases">
        <authorList>
            <person name="Paterson Steve"/>
        </authorList>
    </citation>
    <scope>NUCLEOTIDE SEQUENCE [LARGE SCALE GENOMIC DNA]</scope>
    <source>
        <strain evidence="6">OBR1</strain>
    </source>
</reference>
<protein>
    <submittedName>
        <fullName evidence="4">3-isopropylmalate dehydrogenase</fullName>
        <ecNumber evidence="4">1.1.1.85</ecNumber>
    </submittedName>
</protein>
<dbReference type="SUPFAM" id="SSF53659">
    <property type="entry name" value="Isocitrate/Isopropylmalate dehydrogenase-like"/>
    <property type="match status" value="1"/>
</dbReference>
<dbReference type="GO" id="GO:0006102">
    <property type="term" value="P:isocitrate metabolic process"/>
    <property type="evidence" value="ECO:0007669"/>
    <property type="project" value="TreeGrafter"/>
</dbReference>
<evidence type="ECO:0000256" key="1">
    <source>
        <dbReference type="ARBA" id="ARBA00007769"/>
    </source>
</evidence>
<comment type="similarity">
    <text evidence="1">Belongs to the isocitrate and isopropylmalate dehydrogenases family.</text>
</comment>
<dbReference type="GO" id="GO:0000287">
    <property type="term" value="F:magnesium ion binding"/>
    <property type="evidence" value="ECO:0007669"/>
    <property type="project" value="InterPro"/>
</dbReference>
<reference evidence="4" key="1">
    <citation type="submission" date="2015-01" db="EMBL/GenBank/DDBJ databases">
        <authorList>
            <person name="Xiang T."/>
            <person name="Song Y."/>
            <person name="Huang L."/>
            <person name="Wang B."/>
            <person name="Wu P."/>
        </authorList>
    </citation>
    <scope>NUCLEOTIDE SEQUENCE [LARGE SCALE GENOMIC DNA]</scope>
    <source>
        <strain evidence="4">OBR1</strain>
    </source>
</reference>
<gene>
    <name evidence="5" type="ORF">BIY26_22555</name>
    <name evidence="4" type="ORF">BN1221_02188</name>
</gene>
<dbReference type="OrthoDB" id="9806254at2"/>
<dbReference type="AlphaFoldDB" id="A0A0G4JUZ3"/>
<dbReference type="Pfam" id="PF00180">
    <property type="entry name" value="Iso_dh"/>
    <property type="match status" value="1"/>
</dbReference>
<dbReference type="GO" id="GO:0003862">
    <property type="term" value="F:3-isopropylmalate dehydrogenase activity"/>
    <property type="evidence" value="ECO:0007669"/>
    <property type="project" value="UniProtKB-EC"/>
</dbReference>
<evidence type="ECO:0000313" key="6">
    <source>
        <dbReference type="Proteomes" id="UP000044377"/>
    </source>
</evidence>
<dbReference type="PANTHER" id="PTHR11835">
    <property type="entry name" value="DECARBOXYLATING DEHYDROGENASES-ISOCITRATE, ISOPROPYLMALATE, TARTRATE"/>
    <property type="match status" value="1"/>
</dbReference>
<dbReference type="STRING" id="1109412.BN1221_02188"/>
<proteinExistence type="inferred from homology"/>
<evidence type="ECO:0000313" key="5">
    <source>
        <dbReference type="EMBL" id="RLM16038.1"/>
    </source>
</evidence>
<dbReference type="RefSeq" id="WP_048637310.1">
    <property type="nucleotide sequence ID" value="NZ_CGIG01000001.1"/>
</dbReference>
<evidence type="ECO:0000259" key="3">
    <source>
        <dbReference type="SMART" id="SM01329"/>
    </source>
</evidence>
<dbReference type="EMBL" id="CGIG01000001">
    <property type="protein sequence ID" value="CPR16635.1"/>
    <property type="molecule type" value="Genomic_DNA"/>
</dbReference>
<keyword evidence="6" id="KW-1185">Reference proteome</keyword>
<evidence type="ECO:0000313" key="4">
    <source>
        <dbReference type="EMBL" id="CPR16635.1"/>
    </source>
</evidence>
<dbReference type="PANTHER" id="PTHR11835:SF34">
    <property type="entry name" value="ISOCITRATE DEHYDROGENASE [NAD] SUBUNIT ALPHA, MITOCHONDRIAL"/>
    <property type="match status" value="1"/>
</dbReference>
<dbReference type="KEGG" id="bgj:AWC36_21470"/>
<evidence type="ECO:0000313" key="7">
    <source>
        <dbReference type="Proteomes" id="UP000285972"/>
    </source>
</evidence>
<evidence type="ECO:0000256" key="2">
    <source>
        <dbReference type="ARBA" id="ARBA00023002"/>
    </source>
</evidence>
<dbReference type="SMART" id="SM01329">
    <property type="entry name" value="Iso_dh"/>
    <property type="match status" value="1"/>
</dbReference>
<dbReference type="EC" id="1.1.1.85" evidence="4"/>
<sequence>MDILFLRGDGIGPEISSAALSILERVNTEENLRLNIESRDAGLSTLQRLGKTLPLEVSEAAGKADGIVLAPLSTFQYPPREKGGINISAEFRTVLNLYANIRPCRLRRSYENKSAIDLIIVRENTEGFYACRTMYAGTGEFMPDPSTAFALRKVSAQASRKIAVEAFQLASARNRELTVVHKANVLKLSDGLFLDIVRETAKDFPKVKVTELLVDAVAALLVRDPSKFDVLLMTNMFGDILSNEAAELAGGLGMAPSLNIGVERAMAQAAHGSAPDLAGRNIANPSGLILSVAMLLEWLSVRSKRDDLHRAATGMVHAVDKTLGNPANCTADQGGQLNTFEFAGAVIQNYLAE</sequence>
<name>A0A0G4JUZ3_9GAMM</name>
<dbReference type="GO" id="GO:0051287">
    <property type="term" value="F:NAD binding"/>
    <property type="evidence" value="ECO:0007669"/>
    <property type="project" value="InterPro"/>
</dbReference>
<organism evidence="4 6">
    <name type="scientific">Brenneria goodwinii</name>
    <dbReference type="NCBI Taxonomy" id="1109412"/>
    <lineage>
        <taxon>Bacteria</taxon>
        <taxon>Pseudomonadati</taxon>
        <taxon>Pseudomonadota</taxon>
        <taxon>Gammaproteobacteria</taxon>
        <taxon>Enterobacterales</taxon>
        <taxon>Pectobacteriaceae</taxon>
        <taxon>Brenneria</taxon>
    </lineage>
</organism>
<dbReference type="Proteomes" id="UP000044377">
    <property type="component" value="Unassembled WGS sequence"/>
</dbReference>
<dbReference type="GO" id="GO:0004449">
    <property type="term" value="F:isocitrate dehydrogenase (NAD+) activity"/>
    <property type="evidence" value="ECO:0007669"/>
    <property type="project" value="TreeGrafter"/>
</dbReference>
<dbReference type="Proteomes" id="UP000285972">
    <property type="component" value="Unassembled WGS sequence"/>
</dbReference>
<dbReference type="GO" id="GO:0006099">
    <property type="term" value="P:tricarboxylic acid cycle"/>
    <property type="evidence" value="ECO:0007669"/>
    <property type="project" value="TreeGrafter"/>
</dbReference>
<dbReference type="EMBL" id="MJLX01000115">
    <property type="protein sequence ID" value="RLM16038.1"/>
    <property type="molecule type" value="Genomic_DNA"/>
</dbReference>
<accession>A0A0G4JUZ3</accession>
<feature type="domain" description="Isopropylmalate dehydrogenase-like" evidence="3">
    <location>
        <begin position="2"/>
        <end position="346"/>
    </location>
</feature>
<dbReference type="Gene3D" id="3.40.718.10">
    <property type="entry name" value="Isopropylmalate Dehydrogenase"/>
    <property type="match status" value="1"/>
</dbReference>
<keyword evidence="2 4" id="KW-0560">Oxidoreductase</keyword>
<dbReference type="PROSITE" id="PS00470">
    <property type="entry name" value="IDH_IMDH"/>
    <property type="match status" value="1"/>
</dbReference>